<reference evidence="3 4" key="1">
    <citation type="submission" date="2019-03" db="EMBL/GenBank/DDBJ databases">
        <authorList>
            <person name="Gaulin E."/>
            <person name="Dumas B."/>
        </authorList>
    </citation>
    <scope>NUCLEOTIDE SEQUENCE [LARGE SCALE GENOMIC DNA]</scope>
    <source>
        <strain evidence="3">CBS 568.67</strain>
    </source>
</reference>
<dbReference type="EMBL" id="VJMH01005339">
    <property type="protein sequence ID" value="KAF0697206.1"/>
    <property type="molecule type" value="Genomic_DNA"/>
</dbReference>
<name>A0A485KV39_9STRA</name>
<evidence type="ECO:0000313" key="3">
    <source>
        <dbReference type="EMBL" id="VFT88948.1"/>
    </source>
</evidence>
<feature type="transmembrane region" description="Helical" evidence="1">
    <location>
        <begin position="143"/>
        <end position="164"/>
    </location>
</feature>
<reference evidence="2" key="2">
    <citation type="submission" date="2019-06" db="EMBL/GenBank/DDBJ databases">
        <title>Genomics analysis of Aphanomyces spp. identifies a new class of oomycete effector associated with host adaptation.</title>
        <authorList>
            <person name="Gaulin E."/>
        </authorList>
    </citation>
    <scope>NUCLEOTIDE SEQUENCE</scope>
    <source>
        <strain evidence="2">CBS 578.67</strain>
    </source>
</reference>
<organism evidence="3 4">
    <name type="scientific">Aphanomyces stellatus</name>
    <dbReference type="NCBI Taxonomy" id="120398"/>
    <lineage>
        <taxon>Eukaryota</taxon>
        <taxon>Sar</taxon>
        <taxon>Stramenopiles</taxon>
        <taxon>Oomycota</taxon>
        <taxon>Saprolegniomycetes</taxon>
        <taxon>Saprolegniales</taxon>
        <taxon>Verrucalvaceae</taxon>
        <taxon>Aphanomyces</taxon>
    </lineage>
</organism>
<feature type="transmembrane region" description="Helical" evidence="1">
    <location>
        <begin position="52"/>
        <end position="70"/>
    </location>
</feature>
<dbReference type="EMBL" id="CAADRA010005360">
    <property type="protein sequence ID" value="VFT88948.1"/>
    <property type="molecule type" value="Genomic_DNA"/>
</dbReference>
<dbReference type="Proteomes" id="UP000332933">
    <property type="component" value="Unassembled WGS sequence"/>
</dbReference>
<feature type="transmembrane region" description="Helical" evidence="1">
    <location>
        <begin position="171"/>
        <end position="194"/>
    </location>
</feature>
<sequence>MSTFHHPHTTVAALSPLPPLDEDGIVWYVCVATLLLVLAGIGGVVAFVGHAFLPRFTTFVCTTATILFYIEPFRRHPLFVGFLPLTVAIAGIIALWGPCRHAGRFFLGAALPIAIFDALVSVFTDQLSLYLAFLPYNAPLDPWHVVVIVAITFLASVVSGCMVFQLPPGYVVVATAISGSFLVSFGLSLAVALFVRPLNWFSSTRLVGGILVSATALRYHFYRPLTTTALPPSDTIHELMVHTASSHSDMLTQKYAAMHI</sequence>
<keyword evidence="1" id="KW-1133">Transmembrane helix</keyword>
<evidence type="ECO:0000256" key="1">
    <source>
        <dbReference type="SAM" id="Phobius"/>
    </source>
</evidence>
<keyword evidence="1" id="KW-0472">Membrane</keyword>
<gene>
    <name evidence="3" type="primary">Aste57867_12093</name>
    <name evidence="2" type="ORF">As57867_012048</name>
    <name evidence="3" type="ORF">ASTE57867_12093</name>
</gene>
<feature type="transmembrane region" description="Helical" evidence="1">
    <location>
        <begin position="76"/>
        <end position="98"/>
    </location>
</feature>
<keyword evidence="4" id="KW-1185">Reference proteome</keyword>
<keyword evidence="1" id="KW-0812">Transmembrane</keyword>
<feature type="transmembrane region" description="Helical" evidence="1">
    <location>
        <begin position="105"/>
        <end position="123"/>
    </location>
</feature>
<proteinExistence type="predicted"/>
<dbReference type="AlphaFoldDB" id="A0A485KV39"/>
<feature type="transmembrane region" description="Helical" evidence="1">
    <location>
        <begin position="25"/>
        <end position="45"/>
    </location>
</feature>
<protein>
    <submittedName>
        <fullName evidence="3">Aste57867_12093 protein</fullName>
    </submittedName>
</protein>
<accession>A0A485KV39</accession>
<evidence type="ECO:0000313" key="2">
    <source>
        <dbReference type="EMBL" id="KAF0697206.1"/>
    </source>
</evidence>
<feature type="transmembrane region" description="Helical" evidence="1">
    <location>
        <begin position="200"/>
        <end position="221"/>
    </location>
</feature>
<evidence type="ECO:0000313" key="4">
    <source>
        <dbReference type="Proteomes" id="UP000332933"/>
    </source>
</evidence>